<protein>
    <recommendedName>
        <fullName evidence="2">Metal-binding protein</fullName>
    </recommendedName>
</protein>
<gene>
    <name evidence="1" type="ORF">BH720_10255</name>
</gene>
<name>A0A1E5QKJ9_9CYAN</name>
<sequence length="133" mass="14825">MAKHVMSVCKYCNAVHSKEVDYEQSEGAILYQELAKLHQDWAHKNDLEIRSVGCLWTCDRPCSVSFSATDKATYVLTKVPSSQAAALLEFGELYLKSKAGDIPWKHIPETLQVVDKAKVPPLSEPHPEPASQD</sequence>
<comment type="caution">
    <text evidence="1">The sequence shown here is derived from an EMBL/GenBank/DDBJ whole genome shotgun (WGS) entry which is preliminary data.</text>
</comment>
<dbReference type="InterPro" id="IPR012863">
    <property type="entry name" value="DUF1636"/>
</dbReference>
<dbReference type="EMBL" id="MJGC01000053">
    <property type="protein sequence ID" value="OEJ75104.1"/>
    <property type="molecule type" value="Genomic_DNA"/>
</dbReference>
<dbReference type="STRING" id="1781255.BH720_10255"/>
<dbReference type="RefSeq" id="WP_069967102.1">
    <property type="nucleotide sequence ID" value="NZ_CM124774.1"/>
</dbReference>
<reference evidence="1" key="1">
    <citation type="submission" date="2016-09" db="EMBL/GenBank/DDBJ databases">
        <title>Draft genome of thermotolerant cyanobacterium Desertifilum sp. strain IPPAS B-1220.</title>
        <authorList>
            <person name="Sinetova M.A."/>
            <person name="Bolakhan K."/>
            <person name="Zayadan B.K."/>
            <person name="Mironov K.S."/>
            <person name="Ustinova V."/>
            <person name="Kupriyanova E.V."/>
            <person name="Sidorov R.A."/>
            <person name="Skrypnik A.N."/>
            <person name="Gogoleva N.E."/>
            <person name="Gogolev Y.V."/>
            <person name="Los D.A."/>
        </authorList>
    </citation>
    <scope>NUCLEOTIDE SEQUENCE [LARGE SCALE GENOMIC DNA]</scope>
    <source>
        <strain evidence="1">IPPAS B-1220</strain>
    </source>
</reference>
<accession>A0A1E5QKJ9</accession>
<dbReference type="OrthoDB" id="424426at2"/>
<proteinExistence type="predicted"/>
<dbReference type="Pfam" id="PF07845">
    <property type="entry name" value="DUF1636"/>
    <property type="match status" value="1"/>
</dbReference>
<organism evidence="1">
    <name type="scientific">Desertifilum tharense IPPAS B-1220</name>
    <dbReference type="NCBI Taxonomy" id="1781255"/>
    <lineage>
        <taxon>Bacteria</taxon>
        <taxon>Bacillati</taxon>
        <taxon>Cyanobacteriota</taxon>
        <taxon>Cyanophyceae</taxon>
        <taxon>Desertifilales</taxon>
        <taxon>Desertifilaceae</taxon>
        <taxon>Desertifilum</taxon>
    </lineage>
</organism>
<dbReference type="AlphaFoldDB" id="A0A1E5QKJ9"/>
<evidence type="ECO:0008006" key="2">
    <source>
        <dbReference type="Google" id="ProtNLM"/>
    </source>
</evidence>
<evidence type="ECO:0000313" key="1">
    <source>
        <dbReference type="EMBL" id="OEJ75104.1"/>
    </source>
</evidence>